<evidence type="ECO:0000313" key="2">
    <source>
        <dbReference type="Proteomes" id="UP000002009"/>
    </source>
</evidence>
<dbReference type="GeneID" id="8242167"/>
<dbReference type="Proteomes" id="UP000002009">
    <property type="component" value="Chromosome 3"/>
</dbReference>
<reference evidence="1 2" key="1">
    <citation type="journal article" date="2009" name="Science">
        <title>Green evolution and dynamic adaptations revealed by genomes of the marine picoeukaryotes Micromonas.</title>
        <authorList>
            <person name="Worden A.Z."/>
            <person name="Lee J.H."/>
            <person name="Mock T."/>
            <person name="Rouze P."/>
            <person name="Simmons M.P."/>
            <person name="Aerts A.L."/>
            <person name="Allen A.E."/>
            <person name="Cuvelier M.L."/>
            <person name="Derelle E."/>
            <person name="Everett M.V."/>
            <person name="Foulon E."/>
            <person name="Grimwood J."/>
            <person name="Gundlach H."/>
            <person name="Henrissat B."/>
            <person name="Napoli C."/>
            <person name="McDonald S.M."/>
            <person name="Parker M.S."/>
            <person name="Rombauts S."/>
            <person name="Salamov A."/>
            <person name="Von Dassow P."/>
            <person name="Badger J.H."/>
            <person name="Coutinho P.M."/>
            <person name="Demir E."/>
            <person name="Dubchak I."/>
            <person name="Gentemann C."/>
            <person name="Eikrem W."/>
            <person name="Gready J.E."/>
            <person name="John U."/>
            <person name="Lanier W."/>
            <person name="Lindquist E.A."/>
            <person name="Lucas S."/>
            <person name="Mayer K.F."/>
            <person name="Moreau H."/>
            <person name="Not F."/>
            <person name="Otillar R."/>
            <person name="Panaud O."/>
            <person name="Pangilinan J."/>
            <person name="Paulsen I."/>
            <person name="Piegu B."/>
            <person name="Poliakov A."/>
            <person name="Robbens S."/>
            <person name="Schmutz J."/>
            <person name="Toulza E."/>
            <person name="Wyss T."/>
            <person name="Zelensky A."/>
            <person name="Zhou K."/>
            <person name="Armbrust E.V."/>
            <person name="Bhattacharya D."/>
            <person name="Goodenough U.W."/>
            <person name="Van de Peer Y."/>
            <person name="Grigoriev I.V."/>
        </authorList>
    </citation>
    <scope>NUCLEOTIDE SEQUENCE [LARGE SCALE GENOMIC DNA]</scope>
    <source>
        <strain evidence="2">RCC299 / NOUM17</strain>
    </source>
</reference>
<dbReference type="AlphaFoldDB" id="C1E1V8"/>
<accession>C1E1V8</accession>
<dbReference type="EMBL" id="CP001324">
    <property type="protein sequence ID" value="ACO61808.1"/>
    <property type="molecule type" value="Genomic_DNA"/>
</dbReference>
<gene>
    <name evidence="1" type="ORF">MICPUN_57012</name>
</gene>
<sequence length="168" mass="19298">MTGWTPIELPPSNPKRTLDIVPKGLEAQEVCELMFKAIETNDCDTYLSCCSHSTRAPRTVGSFGLTNWDQGREQWRKYKVTYRFLGESDPDDDDERPPGEWLKGAERLVCRYQGQFGKVPGYDHGETVPRPAQAKQRPEQDVAVHLIREPLGGIWGAEREWRVFKVEY</sequence>
<evidence type="ECO:0000313" key="1">
    <source>
        <dbReference type="EMBL" id="ACO61808.1"/>
    </source>
</evidence>
<name>C1E1V8_MICCC</name>
<keyword evidence="2" id="KW-1185">Reference proteome</keyword>
<organism evidence="1 2">
    <name type="scientific">Micromonas commoda (strain RCC299 / NOUM17 / CCMP2709)</name>
    <name type="common">Picoplanktonic green alga</name>
    <dbReference type="NCBI Taxonomy" id="296587"/>
    <lineage>
        <taxon>Eukaryota</taxon>
        <taxon>Viridiplantae</taxon>
        <taxon>Chlorophyta</taxon>
        <taxon>Mamiellophyceae</taxon>
        <taxon>Mamiellales</taxon>
        <taxon>Mamiellaceae</taxon>
        <taxon>Micromonas</taxon>
    </lineage>
</organism>
<dbReference type="RefSeq" id="XP_002500550.1">
    <property type="nucleotide sequence ID" value="XM_002500504.1"/>
</dbReference>
<dbReference type="InParanoid" id="C1E1V8"/>
<protein>
    <submittedName>
        <fullName evidence="1">Uncharacterized protein</fullName>
    </submittedName>
</protein>
<proteinExistence type="predicted"/>
<dbReference type="KEGG" id="mis:MICPUN_57012"/>